<dbReference type="Pfam" id="PF00441">
    <property type="entry name" value="Acyl-CoA_dh_1"/>
    <property type="match status" value="1"/>
</dbReference>
<dbReference type="InterPro" id="IPR036250">
    <property type="entry name" value="AcylCo_DH-like_C"/>
</dbReference>
<dbReference type="Gene3D" id="1.20.140.10">
    <property type="entry name" value="Butyryl-CoA Dehydrogenase, subunit A, domain 3"/>
    <property type="match status" value="1"/>
</dbReference>
<dbReference type="SUPFAM" id="SSF56645">
    <property type="entry name" value="Acyl-CoA dehydrogenase NM domain-like"/>
    <property type="match status" value="1"/>
</dbReference>
<evidence type="ECO:0000313" key="8">
    <source>
        <dbReference type="EMBL" id="GLR66071.1"/>
    </source>
</evidence>
<keyword evidence="4" id="KW-0274">FAD</keyword>
<accession>A0ABQ6A2R3</accession>
<evidence type="ECO:0000313" key="9">
    <source>
        <dbReference type="Proteomes" id="UP001156641"/>
    </source>
</evidence>
<dbReference type="InterPro" id="IPR009100">
    <property type="entry name" value="AcylCoA_DH/oxidase_NM_dom_sf"/>
</dbReference>
<dbReference type="EMBL" id="BSOS01000008">
    <property type="protein sequence ID" value="GLR66071.1"/>
    <property type="molecule type" value="Genomic_DNA"/>
</dbReference>
<comment type="similarity">
    <text evidence="2">Belongs to the acyl-CoA dehydrogenase family.</text>
</comment>
<reference evidence="9" key="1">
    <citation type="journal article" date="2019" name="Int. J. Syst. Evol. Microbiol.">
        <title>The Global Catalogue of Microorganisms (GCM) 10K type strain sequencing project: providing services to taxonomists for standard genome sequencing and annotation.</title>
        <authorList>
            <consortium name="The Broad Institute Genomics Platform"/>
            <consortium name="The Broad Institute Genome Sequencing Center for Infectious Disease"/>
            <person name="Wu L."/>
            <person name="Ma J."/>
        </authorList>
    </citation>
    <scope>NUCLEOTIDE SEQUENCE [LARGE SCALE GENOMIC DNA]</scope>
    <source>
        <strain evidence="9">NBRC 112502</strain>
    </source>
</reference>
<evidence type="ECO:0000256" key="5">
    <source>
        <dbReference type="ARBA" id="ARBA00023002"/>
    </source>
</evidence>
<comment type="cofactor">
    <cofactor evidence="1">
        <name>FAD</name>
        <dbReference type="ChEBI" id="CHEBI:57692"/>
    </cofactor>
</comment>
<evidence type="ECO:0000256" key="4">
    <source>
        <dbReference type="ARBA" id="ARBA00022827"/>
    </source>
</evidence>
<dbReference type="SUPFAM" id="SSF47203">
    <property type="entry name" value="Acyl-CoA dehydrogenase C-terminal domain-like"/>
    <property type="match status" value="1"/>
</dbReference>
<dbReference type="Proteomes" id="UP001156641">
    <property type="component" value="Unassembled WGS sequence"/>
</dbReference>
<feature type="domain" description="Acyl-CoA dehydrogenase/oxidase C-terminal" evidence="6">
    <location>
        <begin position="185"/>
        <end position="323"/>
    </location>
</feature>
<evidence type="ECO:0000259" key="7">
    <source>
        <dbReference type="Pfam" id="PF02771"/>
    </source>
</evidence>
<dbReference type="PANTHER" id="PTHR43884:SF20">
    <property type="entry name" value="ACYL-COA DEHYDROGENASE FADE28"/>
    <property type="match status" value="1"/>
</dbReference>
<dbReference type="PANTHER" id="PTHR43884">
    <property type="entry name" value="ACYL-COA DEHYDROGENASE"/>
    <property type="match status" value="1"/>
</dbReference>
<evidence type="ECO:0000259" key="6">
    <source>
        <dbReference type="Pfam" id="PF00441"/>
    </source>
</evidence>
<evidence type="ECO:0000256" key="3">
    <source>
        <dbReference type="ARBA" id="ARBA00022630"/>
    </source>
</evidence>
<proteinExistence type="inferred from homology"/>
<evidence type="ECO:0000256" key="1">
    <source>
        <dbReference type="ARBA" id="ARBA00001974"/>
    </source>
</evidence>
<dbReference type="Pfam" id="PF02771">
    <property type="entry name" value="Acyl-CoA_dh_N"/>
    <property type="match status" value="1"/>
</dbReference>
<dbReference type="InterPro" id="IPR013786">
    <property type="entry name" value="AcylCoA_DH/ox_N"/>
</dbReference>
<dbReference type="InterPro" id="IPR009075">
    <property type="entry name" value="AcylCo_DH/oxidase_C"/>
</dbReference>
<name>A0ABQ6A2R3_9PROT</name>
<dbReference type="InterPro" id="IPR037069">
    <property type="entry name" value="AcylCoA_DH/ox_N_sf"/>
</dbReference>
<keyword evidence="5" id="KW-0560">Oxidoreductase</keyword>
<gene>
    <name evidence="8" type="ORF">GCM10010909_07490</name>
</gene>
<sequence>MDFRFTDDQLMMAETARKLFAATASSAQLRAMLAKEEARDEARWSTIAETGLTMILLPEMAGGLGLGEVDFALTAEAAGYAWLPEPLVESAGIAAPLLAAINPSHELLSNTARSLAIGPAINPYVADADTAAALLLEHQGATYLRHPGEVKLTRQQSLDPFRRLFKVEWEPSGTPLSRDAALWRDALDRGALFAAAQCTGIAQRAIDIAVEYAKTREQFGKPIGSYQAVKHLLANAQVAVQFAKPVIHAAAASCAQRDLFSRARISHAKIIAAEAADLATRASLQVHGAMGYSWEVDVHFLLKRALALSATWGGPGFHRNRVLTRLREAPAGPEYGFARAGV</sequence>
<keyword evidence="9" id="KW-1185">Reference proteome</keyword>
<organism evidence="8 9">
    <name type="scientific">Acidocella aquatica</name>
    <dbReference type="NCBI Taxonomy" id="1922313"/>
    <lineage>
        <taxon>Bacteria</taxon>
        <taxon>Pseudomonadati</taxon>
        <taxon>Pseudomonadota</taxon>
        <taxon>Alphaproteobacteria</taxon>
        <taxon>Acetobacterales</taxon>
        <taxon>Acidocellaceae</taxon>
        <taxon>Acidocella</taxon>
    </lineage>
</organism>
<feature type="domain" description="Acyl-CoA dehydrogenase/oxidase N-terminal" evidence="7">
    <location>
        <begin position="6"/>
        <end position="88"/>
    </location>
</feature>
<comment type="caution">
    <text evidence="8">The sequence shown here is derived from an EMBL/GenBank/DDBJ whole genome shotgun (WGS) entry which is preliminary data.</text>
</comment>
<evidence type="ECO:0000256" key="2">
    <source>
        <dbReference type="ARBA" id="ARBA00009347"/>
    </source>
</evidence>
<dbReference type="Gene3D" id="1.10.540.10">
    <property type="entry name" value="Acyl-CoA dehydrogenase/oxidase, N-terminal domain"/>
    <property type="match status" value="1"/>
</dbReference>
<dbReference type="RefSeq" id="WP_284256662.1">
    <property type="nucleotide sequence ID" value="NZ_BSOS01000008.1"/>
</dbReference>
<keyword evidence="3" id="KW-0285">Flavoprotein</keyword>
<protein>
    <submittedName>
        <fullName evidence="8">Acyl-CoA dehydrogenase</fullName>
    </submittedName>
</protein>